<feature type="transmembrane region" description="Helical" evidence="2">
    <location>
        <begin position="33"/>
        <end position="51"/>
    </location>
</feature>
<keyword evidence="2" id="KW-0472">Membrane</keyword>
<dbReference type="Proteomes" id="UP000824101">
    <property type="component" value="Unassembled WGS sequence"/>
</dbReference>
<evidence type="ECO:0000256" key="1">
    <source>
        <dbReference type="SAM" id="MobiDB-lite"/>
    </source>
</evidence>
<dbReference type="InterPro" id="IPR014245">
    <property type="entry name" value="Spore_III_AF"/>
</dbReference>
<name>A0A9D2GI65_9FIRM</name>
<feature type="region of interest" description="Disordered" evidence="1">
    <location>
        <begin position="140"/>
        <end position="223"/>
    </location>
</feature>
<dbReference type="Pfam" id="PF09581">
    <property type="entry name" value="Spore_III_AF"/>
    <property type="match status" value="1"/>
</dbReference>
<sequence length="264" mass="28616">METITLWVRNLVFYIVFLTLVFNLLPSGKYEKYVRLFAGMVFILVAVQPFTSSLKLDEKIACYFEAFSFREGAAGFQQELTEMEKRRMEELTGEYEQAVADQVKEMALEAGVDAAQVEVRIDSDQASETFGMVEEIRVTGRMSGSGEGEREQSPGGGNVQEEGSGPVESRGRGEPGGAENRVEIPEVEAVEPVRISGGSLEELEESGTGETEAGSGNGAAGEAAALGSAVSAEAGNGAGSRLRRRIADYYDLEESHVEIQLEYE</sequence>
<dbReference type="AlphaFoldDB" id="A0A9D2GI65"/>
<evidence type="ECO:0000313" key="3">
    <source>
        <dbReference type="EMBL" id="HIZ79287.1"/>
    </source>
</evidence>
<proteinExistence type="predicted"/>
<reference evidence="3" key="2">
    <citation type="submission" date="2021-04" db="EMBL/GenBank/DDBJ databases">
        <authorList>
            <person name="Gilroy R."/>
        </authorList>
    </citation>
    <scope>NUCLEOTIDE SEQUENCE</scope>
    <source>
        <strain evidence="3">ChiBcec1-1093</strain>
    </source>
</reference>
<feature type="compositionally biased region" description="Low complexity" evidence="1">
    <location>
        <begin position="190"/>
        <end position="200"/>
    </location>
</feature>
<keyword evidence="2" id="KW-0812">Transmembrane</keyword>
<protein>
    <submittedName>
        <fullName evidence="3">Stage III sporulation protein AF</fullName>
    </submittedName>
</protein>
<reference evidence="3" key="1">
    <citation type="journal article" date="2021" name="PeerJ">
        <title>Extensive microbial diversity within the chicken gut microbiome revealed by metagenomics and culture.</title>
        <authorList>
            <person name="Gilroy R."/>
            <person name="Ravi A."/>
            <person name="Getino M."/>
            <person name="Pursley I."/>
            <person name="Horton D.L."/>
            <person name="Alikhan N.F."/>
            <person name="Baker D."/>
            <person name="Gharbi K."/>
            <person name="Hall N."/>
            <person name="Watson M."/>
            <person name="Adriaenssens E.M."/>
            <person name="Foster-Nyarko E."/>
            <person name="Jarju S."/>
            <person name="Secka A."/>
            <person name="Antonio M."/>
            <person name="Oren A."/>
            <person name="Chaudhuri R.R."/>
            <person name="La Ragione R."/>
            <person name="Hildebrand F."/>
            <person name="Pallen M.J."/>
        </authorList>
    </citation>
    <scope>NUCLEOTIDE SEQUENCE</scope>
    <source>
        <strain evidence="3">ChiBcec1-1093</strain>
    </source>
</reference>
<feature type="compositionally biased region" description="Low complexity" evidence="1">
    <location>
        <begin position="208"/>
        <end position="223"/>
    </location>
</feature>
<dbReference type="EMBL" id="DXBC01000088">
    <property type="protein sequence ID" value="HIZ79287.1"/>
    <property type="molecule type" value="Genomic_DNA"/>
</dbReference>
<comment type="caution">
    <text evidence="3">The sequence shown here is derived from an EMBL/GenBank/DDBJ whole genome shotgun (WGS) entry which is preliminary data.</text>
</comment>
<evidence type="ECO:0000313" key="4">
    <source>
        <dbReference type="Proteomes" id="UP000824101"/>
    </source>
</evidence>
<gene>
    <name evidence="3" type="ORF">IAA17_05820</name>
</gene>
<accession>A0A9D2GI65</accession>
<organism evidence="3 4">
    <name type="scientific">Candidatus Lachnoclostridium stercorigallinarum</name>
    <dbReference type="NCBI Taxonomy" id="2838634"/>
    <lineage>
        <taxon>Bacteria</taxon>
        <taxon>Bacillati</taxon>
        <taxon>Bacillota</taxon>
        <taxon>Clostridia</taxon>
        <taxon>Lachnospirales</taxon>
        <taxon>Lachnospiraceae</taxon>
    </lineage>
</organism>
<keyword evidence="2" id="KW-1133">Transmembrane helix</keyword>
<evidence type="ECO:0000256" key="2">
    <source>
        <dbReference type="SAM" id="Phobius"/>
    </source>
</evidence>
<feature type="transmembrane region" description="Helical" evidence="2">
    <location>
        <begin position="6"/>
        <end position="26"/>
    </location>
</feature>